<name>A0A8T2N2R3_9TELE</name>
<dbReference type="InterPro" id="IPR001545">
    <property type="entry name" value="Gonadotropin_bsu"/>
</dbReference>
<comment type="subcellular location">
    <subcellularLocation>
        <location evidence="2">Secreted</location>
    </subcellularLocation>
</comment>
<sequence length="142" mass="15757">MTALFSFRMLVYPECTMFLLLSLCHVLASFGSCHLPPCEPINETISVEKEGCPKCLVFQTSICSGHCFTKSALSPVYQHVCTYRDVRYETVRLPDCPPGVDPHVTYPIALSCACTLCTMDTSDCTIESLRPDYCMSHPTSLS</sequence>
<dbReference type="GO" id="GO:0005615">
    <property type="term" value="C:extracellular space"/>
    <property type="evidence" value="ECO:0007669"/>
    <property type="project" value="TreeGrafter"/>
</dbReference>
<accession>A0A8T2N2R3</accession>
<dbReference type="Gene3D" id="2.10.90.10">
    <property type="entry name" value="Cystine-knot cytokines"/>
    <property type="match status" value="1"/>
</dbReference>
<comment type="function">
    <text evidence="1">Involved in gametogenesis and steroidogenesis.</text>
</comment>
<dbReference type="InterPro" id="IPR018245">
    <property type="entry name" value="Gonadotropin_bsu_CS"/>
</dbReference>
<evidence type="ECO:0000256" key="4">
    <source>
        <dbReference type="ARBA" id="ARBA00011870"/>
    </source>
</evidence>
<keyword evidence="7" id="KW-1015">Disulfide bond</keyword>
<evidence type="ECO:0000313" key="12">
    <source>
        <dbReference type="Proteomes" id="UP000824540"/>
    </source>
</evidence>
<keyword evidence="6" id="KW-0372">Hormone</keyword>
<dbReference type="SMART" id="SM00068">
    <property type="entry name" value="GHB"/>
    <property type="match status" value="1"/>
</dbReference>
<feature type="domain" description="Glycoprotein hormone subunit beta" evidence="10">
    <location>
        <begin position="36"/>
        <end position="134"/>
    </location>
</feature>
<comment type="subunit">
    <text evidence="4">Heterodimer of an alpha and a beta chain.</text>
</comment>
<evidence type="ECO:0000256" key="7">
    <source>
        <dbReference type="ARBA" id="ARBA00023157"/>
    </source>
</evidence>
<dbReference type="InterPro" id="IPR029034">
    <property type="entry name" value="Cystine-knot_cytokine"/>
</dbReference>
<proteinExistence type="inferred from homology"/>
<dbReference type="FunFam" id="2.10.90.10:FF:000007">
    <property type="entry name" value="Luteinizing hormone beta subunit"/>
    <property type="match status" value="1"/>
</dbReference>
<dbReference type="EMBL" id="JAFBMS010000160">
    <property type="protein sequence ID" value="KAG9334176.1"/>
    <property type="molecule type" value="Genomic_DNA"/>
</dbReference>
<evidence type="ECO:0000313" key="11">
    <source>
        <dbReference type="EMBL" id="KAG9334176.1"/>
    </source>
</evidence>
<feature type="chain" id="PRO_5035805101" description="Glycoprotein hormone subunit beta domain-containing protein" evidence="9">
    <location>
        <begin position="30"/>
        <end position="142"/>
    </location>
</feature>
<evidence type="ECO:0000256" key="1">
    <source>
        <dbReference type="ARBA" id="ARBA00003920"/>
    </source>
</evidence>
<evidence type="ECO:0000259" key="10">
    <source>
        <dbReference type="Pfam" id="PF00007"/>
    </source>
</evidence>
<dbReference type="OrthoDB" id="8453657at2759"/>
<dbReference type="InterPro" id="IPR006208">
    <property type="entry name" value="Glyco_hormone_CN"/>
</dbReference>
<comment type="similarity">
    <text evidence="3">Belongs to the glycoprotein hormones subunit beta family.</text>
</comment>
<gene>
    <name evidence="11" type="ORF">JZ751_008535</name>
</gene>
<comment type="caution">
    <text evidence="11">The sequence shown here is derived from an EMBL/GenBank/DDBJ whole genome shotgun (WGS) entry which is preliminary data.</text>
</comment>
<dbReference type="GO" id="GO:0005737">
    <property type="term" value="C:cytoplasm"/>
    <property type="evidence" value="ECO:0007669"/>
    <property type="project" value="TreeGrafter"/>
</dbReference>
<dbReference type="PROSITE" id="PS00261">
    <property type="entry name" value="GLYCO_HORMONE_BETA_1"/>
    <property type="match status" value="1"/>
</dbReference>
<dbReference type="CDD" id="cd00069">
    <property type="entry name" value="GHB_like"/>
    <property type="match status" value="1"/>
</dbReference>
<evidence type="ECO:0000256" key="3">
    <source>
        <dbReference type="ARBA" id="ARBA00006552"/>
    </source>
</evidence>
<dbReference type="Pfam" id="PF00007">
    <property type="entry name" value="Cys_knot"/>
    <property type="match status" value="1"/>
</dbReference>
<feature type="non-terminal residue" evidence="11">
    <location>
        <position position="142"/>
    </location>
</feature>
<evidence type="ECO:0000256" key="8">
    <source>
        <dbReference type="ARBA" id="ARBA00023180"/>
    </source>
</evidence>
<keyword evidence="9" id="KW-0732">Signal</keyword>
<feature type="signal peptide" evidence="9">
    <location>
        <begin position="1"/>
        <end position="29"/>
    </location>
</feature>
<dbReference type="GO" id="GO:0005179">
    <property type="term" value="F:hormone activity"/>
    <property type="evidence" value="ECO:0007669"/>
    <property type="project" value="UniProtKB-KW"/>
</dbReference>
<dbReference type="GO" id="GO:0007186">
    <property type="term" value="P:G protein-coupled receptor signaling pathway"/>
    <property type="evidence" value="ECO:0007669"/>
    <property type="project" value="TreeGrafter"/>
</dbReference>
<protein>
    <recommendedName>
        <fullName evidence="10">Glycoprotein hormone subunit beta domain-containing protein</fullName>
    </recommendedName>
</protein>
<evidence type="ECO:0000256" key="2">
    <source>
        <dbReference type="ARBA" id="ARBA00004613"/>
    </source>
</evidence>
<evidence type="ECO:0000256" key="5">
    <source>
        <dbReference type="ARBA" id="ARBA00022525"/>
    </source>
</evidence>
<evidence type="ECO:0000256" key="9">
    <source>
        <dbReference type="SAM" id="SignalP"/>
    </source>
</evidence>
<organism evidence="11 12">
    <name type="scientific">Albula glossodonta</name>
    <name type="common">roundjaw bonefish</name>
    <dbReference type="NCBI Taxonomy" id="121402"/>
    <lineage>
        <taxon>Eukaryota</taxon>
        <taxon>Metazoa</taxon>
        <taxon>Chordata</taxon>
        <taxon>Craniata</taxon>
        <taxon>Vertebrata</taxon>
        <taxon>Euteleostomi</taxon>
        <taxon>Actinopterygii</taxon>
        <taxon>Neopterygii</taxon>
        <taxon>Teleostei</taxon>
        <taxon>Albuliformes</taxon>
        <taxon>Albulidae</taxon>
        <taxon>Albula</taxon>
    </lineage>
</organism>
<reference evidence="11" key="1">
    <citation type="thesis" date="2021" institute="BYU ScholarsArchive" country="Provo, UT, USA">
        <title>Applications of and Algorithms for Genome Assembly and Genomic Analyses with an Emphasis on Marine Teleosts.</title>
        <authorList>
            <person name="Pickett B.D."/>
        </authorList>
    </citation>
    <scope>NUCLEOTIDE SEQUENCE</scope>
    <source>
        <strain evidence="11">HI-2016</strain>
    </source>
</reference>
<dbReference type="PANTHER" id="PTHR11515">
    <property type="entry name" value="GLYCOPROTEIN HORMONE BETA CHAIN"/>
    <property type="match status" value="1"/>
</dbReference>
<dbReference type="Proteomes" id="UP000824540">
    <property type="component" value="Unassembled WGS sequence"/>
</dbReference>
<keyword evidence="12" id="KW-1185">Reference proteome</keyword>
<keyword evidence="8" id="KW-0325">Glycoprotein</keyword>
<evidence type="ECO:0000256" key="6">
    <source>
        <dbReference type="ARBA" id="ARBA00022702"/>
    </source>
</evidence>
<dbReference type="PANTHER" id="PTHR11515:SF11">
    <property type="entry name" value="LUTROPIN SUBUNIT BETA"/>
    <property type="match status" value="1"/>
</dbReference>
<keyword evidence="5" id="KW-0964">Secreted</keyword>
<dbReference type="GO" id="GO:0010817">
    <property type="term" value="P:regulation of hormone levels"/>
    <property type="evidence" value="ECO:0007669"/>
    <property type="project" value="UniProtKB-ARBA"/>
</dbReference>
<dbReference type="SUPFAM" id="SSF57501">
    <property type="entry name" value="Cystine-knot cytokines"/>
    <property type="match status" value="1"/>
</dbReference>
<dbReference type="AlphaFoldDB" id="A0A8T2N2R3"/>